<protein>
    <submittedName>
        <fullName evidence="1">Uncharacterized protein</fullName>
    </submittedName>
</protein>
<reference evidence="2" key="1">
    <citation type="journal article" date="2023" name="G3 (Bethesda)">
        <title>Genome assembly and association tests identify interacting loci associated with vigor, precocity, and sex in interspecific pistachio rootstocks.</title>
        <authorList>
            <person name="Palmer W."/>
            <person name="Jacygrad E."/>
            <person name="Sagayaradj S."/>
            <person name="Cavanaugh K."/>
            <person name="Han R."/>
            <person name="Bertier L."/>
            <person name="Beede B."/>
            <person name="Kafkas S."/>
            <person name="Golino D."/>
            <person name="Preece J."/>
            <person name="Michelmore R."/>
        </authorList>
    </citation>
    <scope>NUCLEOTIDE SEQUENCE [LARGE SCALE GENOMIC DNA]</scope>
</reference>
<comment type="caution">
    <text evidence="1">The sequence shown here is derived from an EMBL/GenBank/DDBJ whole genome shotgun (WGS) entry which is preliminary data.</text>
</comment>
<organism evidence="1 2">
    <name type="scientific">Pistacia integerrima</name>
    <dbReference type="NCBI Taxonomy" id="434235"/>
    <lineage>
        <taxon>Eukaryota</taxon>
        <taxon>Viridiplantae</taxon>
        <taxon>Streptophyta</taxon>
        <taxon>Embryophyta</taxon>
        <taxon>Tracheophyta</taxon>
        <taxon>Spermatophyta</taxon>
        <taxon>Magnoliopsida</taxon>
        <taxon>eudicotyledons</taxon>
        <taxon>Gunneridae</taxon>
        <taxon>Pentapetalae</taxon>
        <taxon>rosids</taxon>
        <taxon>malvids</taxon>
        <taxon>Sapindales</taxon>
        <taxon>Anacardiaceae</taxon>
        <taxon>Pistacia</taxon>
    </lineage>
</organism>
<dbReference type="EMBL" id="CM047738">
    <property type="protein sequence ID" value="KAJ0045032.1"/>
    <property type="molecule type" value="Genomic_DNA"/>
</dbReference>
<proteinExistence type="predicted"/>
<accession>A0ACC0Z176</accession>
<name>A0ACC0Z176_9ROSI</name>
<sequence length="56" mass="6529">MYKLIPFDMDLQQGEKGRKLGFLRVVFFFAQSVSFFVKYLVNCLLDCDSNDILFAP</sequence>
<evidence type="ECO:0000313" key="1">
    <source>
        <dbReference type="EMBL" id="KAJ0045032.1"/>
    </source>
</evidence>
<evidence type="ECO:0000313" key="2">
    <source>
        <dbReference type="Proteomes" id="UP001163603"/>
    </source>
</evidence>
<keyword evidence="2" id="KW-1185">Reference proteome</keyword>
<dbReference type="Proteomes" id="UP001163603">
    <property type="component" value="Chromosome 3"/>
</dbReference>
<gene>
    <name evidence="1" type="ORF">Pint_04794</name>
</gene>